<reference evidence="1" key="1">
    <citation type="journal article" date="2014" name="Front. Microbiol.">
        <title>High frequency of phylogenetically diverse reductive dehalogenase-homologous genes in deep subseafloor sedimentary metagenomes.</title>
        <authorList>
            <person name="Kawai M."/>
            <person name="Futagami T."/>
            <person name="Toyoda A."/>
            <person name="Takaki Y."/>
            <person name="Nishi S."/>
            <person name="Hori S."/>
            <person name="Arai W."/>
            <person name="Tsubouchi T."/>
            <person name="Morono Y."/>
            <person name="Uchiyama I."/>
            <person name="Ito T."/>
            <person name="Fujiyama A."/>
            <person name="Inagaki F."/>
            <person name="Takami H."/>
        </authorList>
    </citation>
    <scope>NUCLEOTIDE SEQUENCE</scope>
    <source>
        <strain evidence="1">Expedition CK06-06</strain>
    </source>
</reference>
<dbReference type="AlphaFoldDB" id="X0RYS1"/>
<comment type="caution">
    <text evidence="1">The sequence shown here is derived from an EMBL/GenBank/DDBJ whole genome shotgun (WGS) entry which is preliminary data.</text>
</comment>
<proteinExistence type="predicted"/>
<protein>
    <submittedName>
        <fullName evidence="1">Uncharacterized protein</fullName>
    </submittedName>
</protein>
<dbReference type="EMBL" id="BARS01007748">
    <property type="protein sequence ID" value="GAF68907.1"/>
    <property type="molecule type" value="Genomic_DNA"/>
</dbReference>
<accession>X0RYS1</accession>
<gene>
    <name evidence="1" type="ORF">S01H1_14865</name>
</gene>
<evidence type="ECO:0000313" key="1">
    <source>
        <dbReference type="EMBL" id="GAF68907.1"/>
    </source>
</evidence>
<name>X0RYS1_9ZZZZ</name>
<sequence>MTRVLRATQVWNLTTQLGGVTLTSLPDVVRPLMAYGFRSYAKGMKNTVGSFFKGSAVRSASKQEINRFGVALERVRNQRGMDIADVSMEGAGVVARKAGYLWGRLSLFNAWTDTMEALTTHVAVDWTLRQATEMAAGKALPRAAIARLSRMGLDADTLGRMLTETRRADAPSDGLLASNTMSWADGQLAKDFEGAIGSDVRRAIVRIGVGDRPAFMDDVTWQWLTQYMSFAMAATNRMLVAGVQQRDGAMLAGLLSSVALGAGVRGTKGWLRGDDPGEWSSSKWMLEGIDGSGMAGIWNPAFRFMQMGMGDTPSRYLQRDVESLVPLAGPTVGNIGNLARAGAQAYKGNLGFEDKGAAEYLSRATPFLSNTLHIRQLLLRAAED</sequence>
<organism evidence="1">
    <name type="scientific">marine sediment metagenome</name>
    <dbReference type="NCBI Taxonomy" id="412755"/>
    <lineage>
        <taxon>unclassified sequences</taxon>
        <taxon>metagenomes</taxon>
        <taxon>ecological metagenomes</taxon>
    </lineage>
</organism>